<feature type="signal peptide" evidence="2">
    <location>
        <begin position="1"/>
        <end position="27"/>
    </location>
</feature>
<dbReference type="EMBL" id="RZIJ01000033">
    <property type="protein sequence ID" value="RUQ63723.1"/>
    <property type="molecule type" value="Genomic_DNA"/>
</dbReference>
<dbReference type="Proteomes" id="UP000280346">
    <property type="component" value="Unassembled WGS sequence"/>
</dbReference>
<keyword evidence="4" id="KW-1185">Reference proteome</keyword>
<comment type="caution">
    <text evidence="3">The sequence shown here is derived from an EMBL/GenBank/DDBJ whole genome shotgun (WGS) entry which is preliminary data.</text>
</comment>
<dbReference type="SUPFAM" id="SSF53850">
    <property type="entry name" value="Periplasmic binding protein-like II"/>
    <property type="match status" value="1"/>
</dbReference>
<name>A0A3S0WVG2_9PROT</name>
<dbReference type="Gene3D" id="3.40.190.10">
    <property type="entry name" value="Periplasmic binding protein-like II"/>
    <property type="match status" value="2"/>
</dbReference>
<accession>A0A3S0WVG2</accession>
<reference evidence="3 4" key="1">
    <citation type="submission" date="2018-12" db="EMBL/GenBank/DDBJ databases">
        <authorList>
            <person name="Yang Y."/>
        </authorList>
    </citation>
    <scope>NUCLEOTIDE SEQUENCE [LARGE SCALE GENOMIC DNA]</scope>
    <source>
        <strain evidence="3 4">GSF71</strain>
    </source>
</reference>
<dbReference type="PANTHER" id="PTHR30006">
    <property type="entry name" value="THIAMINE-BINDING PERIPLASMIC PROTEIN-RELATED"/>
    <property type="match status" value="1"/>
</dbReference>
<dbReference type="AlphaFoldDB" id="A0A3S0WVG2"/>
<protein>
    <submittedName>
        <fullName evidence="3">ABC transporter substrate-binding protein</fullName>
    </submittedName>
</protein>
<keyword evidence="1 2" id="KW-0732">Signal</keyword>
<evidence type="ECO:0000256" key="2">
    <source>
        <dbReference type="SAM" id="SignalP"/>
    </source>
</evidence>
<dbReference type="OrthoDB" id="6529964at2"/>
<dbReference type="GO" id="GO:0030976">
    <property type="term" value="F:thiamine pyrophosphate binding"/>
    <property type="evidence" value="ECO:0007669"/>
    <property type="project" value="TreeGrafter"/>
</dbReference>
<feature type="chain" id="PRO_5018586332" evidence="2">
    <location>
        <begin position="28"/>
        <end position="350"/>
    </location>
</feature>
<dbReference type="GO" id="GO:0015888">
    <property type="term" value="P:thiamine transport"/>
    <property type="evidence" value="ECO:0007669"/>
    <property type="project" value="TreeGrafter"/>
</dbReference>
<evidence type="ECO:0000313" key="3">
    <source>
        <dbReference type="EMBL" id="RUQ63723.1"/>
    </source>
</evidence>
<dbReference type="RefSeq" id="WP_127004063.1">
    <property type="nucleotide sequence ID" value="NZ_JBNPXW010000009.1"/>
</dbReference>
<dbReference type="InterPro" id="IPR006059">
    <property type="entry name" value="SBP"/>
</dbReference>
<evidence type="ECO:0000313" key="4">
    <source>
        <dbReference type="Proteomes" id="UP000280346"/>
    </source>
</evidence>
<proteinExistence type="predicted"/>
<evidence type="ECO:0000256" key="1">
    <source>
        <dbReference type="ARBA" id="ARBA00022729"/>
    </source>
</evidence>
<sequence length="350" mass="37771">MRSLVNGRSLACGLMATAALWCGTALAQEKTLYVAAYGGSFEQTMRKEVIPSFEKATGVKVEYVAGNSTDNLAKLQAQKGNQQIDVVILDDGPMYQAVALGFCSDLAKAPVYDQLYDLAKMPSGKAVNFGAVGTGIVYNKTYFEENKIPVPSAWKDIEDPRFKKKLVIPPINNSYGLHALVMMARLNGGGEKAIDPGFKEFKDKINPNVLAYEPSPGKMTELFQSNQAVVAVWGSGRAKALADTGFPAAFVYPKEGGVVLGSAACAIPGSKNAAEAQSFIQHMLMPEAQTSLAVSAGFGPVNKTVELPADKQAGIPYGPEQIGKLLVVDWATINENREVWNKRWTREIER</sequence>
<dbReference type="GO" id="GO:0030288">
    <property type="term" value="C:outer membrane-bounded periplasmic space"/>
    <property type="evidence" value="ECO:0007669"/>
    <property type="project" value="TreeGrafter"/>
</dbReference>
<organism evidence="3 4">
    <name type="scientific">Azospirillum doebereinerae</name>
    <dbReference type="NCBI Taxonomy" id="92933"/>
    <lineage>
        <taxon>Bacteria</taxon>
        <taxon>Pseudomonadati</taxon>
        <taxon>Pseudomonadota</taxon>
        <taxon>Alphaproteobacteria</taxon>
        <taxon>Rhodospirillales</taxon>
        <taxon>Azospirillaceae</taxon>
        <taxon>Azospirillum</taxon>
    </lineage>
</organism>
<dbReference type="CDD" id="cd13589">
    <property type="entry name" value="PBP2_polyamine_RpCGA009"/>
    <property type="match status" value="1"/>
</dbReference>
<gene>
    <name evidence="3" type="ORF">EJ913_27685</name>
</gene>
<dbReference type="GO" id="GO:0030975">
    <property type="term" value="F:thiamine binding"/>
    <property type="evidence" value="ECO:0007669"/>
    <property type="project" value="TreeGrafter"/>
</dbReference>
<dbReference type="PANTHER" id="PTHR30006:SF2">
    <property type="entry name" value="ABC TRANSPORTER SUBSTRATE-BINDING PROTEIN"/>
    <property type="match status" value="1"/>
</dbReference>
<dbReference type="Pfam" id="PF13416">
    <property type="entry name" value="SBP_bac_8"/>
    <property type="match status" value="1"/>
</dbReference>